<dbReference type="InterPro" id="IPR005829">
    <property type="entry name" value="Sugar_transporter_CS"/>
</dbReference>
<organism evidence="12">
    <name type="scientific">Blastobotrys adeninivorans</name>
    <name type="common">Yeast</name>
    <name type="synonym">Arxula adeninivorans</name>
    <dbReference type="NCBI Taxonomy" id="409370"/>
    <lineage>
        <taxon>Eukaryota</taxon>
        <taxon>Fungi</taxon>
        <taxon>Dikarya</taxon>
        <taxon>Ascomycota</taxon>
        <taxon>Saccharomycotina</taxon>
        <taxon>Dipodascomycetes</taxon>
        <taxon>Dipodascales</taxon>
        <taxon>Trichomonascaceae</taxon>
        <taxon>Blastobotrys</taxon>
    </lineage>
</organism>
<keyword evidence="6 10" id="KW-1133">Transmembrane helix</keyword>
<evidence type="ECO:0000256" key="7">
    <source>
        <dbReference type="ARBA" id="ARBA00023136"/>
    </source>
</evidence>
<reference evidence="12" key="1">
    <citation type="submission" date="2014-02" db="EMBL/GenBank/DDBJ databases">
        <authorList>
            <person name="Genoscope - CEA"/>
        </authorList>
    </citation>
    <scope>NUCLEOTIDE SEQUENCE</scope>
    <source>
        <strain evidence="12">LS3</strain>
    </source>
</reference>
<feature type="transmembrane region" description="Helical" evidence="10">
    <location>
        <begin position="152"/>
        <end position="174"/>
    </location>
</feature>
<keyword evidence="4" id="KW-0762">Sugar transport</keyword>
<name>A0A060TEQ2_BLAAD</name>
<evidence type="ECO:0000256" key="9">
    <source>
        <dbReference type="RuleBase" id="RU003346"/>
    </source>
</evidence>
<dbReference type="InterPro" id="IPR005828">
    <property type="entry name" value="MFS_sugar_transport-like"/>
</dbReference>
<dbReference type="InterPro" id="IPR020846">
    <property type="entry name" value="MFS_dom"/>
</dbReference>
<feature type="transmembrane region" description="Helical" evidence="10">
    <location>
        <begin position="95"/>
        <end position="116"/>
    </location>
</feature>
<evidence type="ECO:0000256" key="6">
    <source>
        <dbReference type="ARBA" id="ARBA00022989"/>
    </source>
</evidence>
<evidence type="ECO:0000256" key="2">
    <source>
        <dbReference type="ARBA" id="ARBA00010992"/>
    </source>
</evidence>
<evidence type="ECO:0000256" key="1">
    <source>
        <dbReference type="ARBA" id="ARBA00004141"/>
    </source>
</evidence>
<feature type="transmembrane region" description="Helical" evidence="10">
    <location>
        <begin position="470"/>
        <end position="487"/>
    </location>
</feature>
<sequence>MDPEKVEVFYDEGPVSDAKLASTLDDTKVQIDAEHQLGLLKGIKEYRKAMFWSFVVSMCVVMDGYDNALIGSLYAFPQFNKAFGSPVGDGYELSANWQTAMSSMAGVGGIIGIMVSGQLTERYGHRKVMMGALAFICGAIFAYFFAPSKGVIMVGVVLSGIPIGMFSTIAPTYASEVCPVVLRGYMTTYVNMCWVIGQLISQGVLRGCLGIDNKWAYKIPFAVQWAWPVPLMVLIFLAPESPWWLVRADKLDRATHMVKRLSNQTDEEAHRTVAMMVHTTELEKKVQEGSTYLDCLKGSDMRRTEVSCITFLVQSMSGGNVAGYASYFFQSAGLSTDNAYNMSIGQYCMGIVGTVCSWFLITHIGRRDIYMWGVFANGALFLIMGFVSLAPSTNQPASWTTASLLLVIVFIYDMSVGPVCYAIISEMSSTRLRSKTISLARNLYNIWNIISGIIYPYMLNSTAGNWKGKVGFLQFGLSMLGFIWAFFRLPEAKGRTYEELDIMFMKGLPARKFKGYVVDLDEEGDDMDSTRTG</sequence>
<dbReference type="InterPro" id="IPR050360">
    <property type="entry name" value="MFS_Sugar_Transporters"/>
</dbReference>
<dbReference type="PhylomeDB" id="A0A060TEQ2"/>
<evidence type="ECO:0000256" key="10">
    <source>
        <dbReference type="SAM" id="Phobius"/>
    </source>
</evidence>
<dbReference type="PANTHER" id="PTHR48022:SF5">
    <property type="entry name" value="ALPHA-GLUCOSIDES PERMEASE MPH2-RELATED"/>
    <property type="match status" value="1"/>
</dbReference>
<keyword evidence="5 10" id="KW-0812">Transmembrane</keyword>
<dbReference type="SUPFAM" id="SSF103473">
    <property type="entry name" value="MFS general substrate transporter"/>
    <property type="match status" value="1"/>
</dbReference>
<dbReference type="PANTHER" id="PTHR48022">
    <property type="entry name" value="PLASTIDIC GLUCOSE TRANSPORTER 4"/>
    <property type="match status" value="1"/>
</dbReference>
<comment type="subcellular location">
    <subcellularLocation>
        <location evidence="1">Membrane</location>
        <topology evidence="1">Multi-pass membrane protein</topology>
    </subcellularLocation>
</comment>
<feature type="transmembrane region" description="Helical" evidence="10">
    <location>
        <begin position="436"/>
        <end position="458"/>
    </location>
</feature>
<keyword evidence="7 10" id="KW-0472">Membrane</keyword>
<dbReference type="AlphaFoldDB" id="A0A060TEQ2"/>
<evidence type="ECO:0000313" key="12">
    <source>
        <dbReference type="EMBL" id="CDP37357.1"/>
    </source>
</evidence>
<feature type="transmembrane region" description="Helical" evidence="10">
    <location>
        <begin position="225"/>
        <end position="246"/>
    </location>
</feature>
<dbReference type="Pfam" id="PF00083">
    <property type="entry name" value="Sugar_tr"/>
    <property type="match status" value="1"/>
</dbReference>
<dbReference type="PROSITE" id="PS00217">
    <property type="entry name" value="SUGAR_TRANSPORT_2"/>
    <property type="match status" value="1"/>
</dbReference>
<feature type="transmembrane region" description="Helical" evidence="10">
    <location>
        <begin position="344"/>
        <end position="362"/>
    </location>
</feature>
<evidence type="ECO:0000256" key="3">
    <source>
        <dbReference type="ARBA" id="ARBA00022448"/>
    </source>
</evidence>
<dbReference type="EMBL" id="HG937694">
    <property type="protein sequence ID" value="CDP37357.1"/>
    <property type="molecule type" value="Genomic_DNA"/>
</dbReference>
<dbReference type="PRINTS" id="PR00171">
    <property type="entry name" value="SUGRTRNSPORT"/>
</dbReference>
<feature type="transmembrane region" description="Helical" evidence="10">
    <location>
        <begin position="128"/>
        <end position="146"/>
    </location>
</feature>
<feature type="transmembrane region" description="Helical" evidence="10">
    <location>
        <begin position="186"/>
        <end position="205"/>
    </location>
</feature>
<comment type="similarity">
    <text evidence="2 9">Belongs to the major facilitator superfamily. Sugar transporter (TC 2.A.1.1) family.</text>
</comment>
<dbReference type="InterPro" id="IPR003663">
    <property type="entry name" value="Sugar/inositol_transpt"/>
</dbReference>
<gene>
    <name evidence="12" type="ORF">GNLVRS02_ARAD1D09658g</name>
</gene>
<evidence type="ECO:0000256" key="4">
    <source>
        <dbReference type="ARBA" id="ARBA00022597"/>
    </source>
</evidence>
<evidence type="ECO:0000256" key="8">
    <source>
        <dbReference type="ARBA" id="ARBA00026248"/>
    </source>
</evidence>
<feature type="transmembrane region" description="Helical" evidence="10">
    <location>
        <begin position="306"/>
        <end position="329"/>
    </location>
</feature>
<feature type="transmembrane region" description="Helical" evidence="10">
    <location>
        <begin position="369"/>
        <end position="390"/>
    </location>
</feature>
<feature type="domain" description="Major facilitator superfamily (MFS) profile" evidence="11">
    <location>
        <begin position="52"/>
        <end position="493"/>
    </location>
</feature>
<dbReference type="InterPro" id="IPR036259">
    <property type="entry name" value="MFS_trans_sf"/>
</dbReference>
<dbReference type="GO" id="GO:0016020">
    <property type="term" value="C:membrane"/>
    <property type="evidence" value="ECO:0007669"/>
    <property type="project" value="UniProtKB-SubCell"/>
</dbReference>
<keyword evidence="3 9" id="KW-0813">Transport</keyword>
<reference evidence="12" key="2">
    <citation type="submission" date="2014-06" db="EMBL/GenBank/DDBJ databases">
        <title>The complete genome of Blastobotrys (Arxula) adeninivorans LS3 - a yeast of biotechnological interest.</title>
        <authorList>
            <person name="Kunze G."/>
            <person name="Gaillardin C."/>
            <person name="Czernicka M."/>
            <person name="Durrens P."/>
            <person name="Martin T."/>
            <person name="Boer E."/>
            <person name="Gabaldon T."/>
            <person name="Cruz J."/>
            <person name="Talla E."/>
            <person name="Marck C."/>
            <person name="Goffeau A."/>
            <person name="Barbe V."/>
            <person name="Baret P."/>
            <person name="Baronian K."/>
            <person name="Beier S."/>
            <person name="Bleykasten C."/>
            <person name="Bode R."/>
            <person name="Casaregola S."/>
            <person name="Despons L."/>
            <person name="Fairhead C."/>
            <person name="Giersberg M."/>
            <person name="Gierski P."/>
            <person name="Hahnel U."/>
            <person name="Hartmann A."/>
            <person name="Jankowska D."/>
            <person name="Jubin C."/>
            <person name="Jung P."/>
            <person name="Lafontaine I."/>
            <person name="Leh-Louis V."/>
            <person name="Lemaire M."/>
            <person name="Marcet-Houben M."/>
            <person name="Mascher M."/>
            <person name="Morel G."/>
            <person name="Richard G.-F."/>
            <person name="Riechen J."/>
            <person name="Sacerdot C."/>
            <person name="Sarkar A."/>
            <person name="Savel G."/>
            <person name="Schacherer J."/>
            <person name="Sherman D."/>
            <person name="Straub M.-L."/>
            <person name="Stein N."/>
            <person name="Thierry A."/>
            <person name="Trautwein-Schult A."/>
            <person name="Westhof E."/>
            <person name="Worch S."/>
            <person name="Dujon B."/>
            <person name="Souciet J.-L."/>
            <person name="Wincker P."/>
            <person name="Scholz U."/>
            <person name="Neuveglise N."/>
        </authorList>
    </citation>
    <scope>NUCLEOTIDE SEQUENCE</scope>
    <source>
        <strain evidence="12">LS3</strain>
    </source>
</reference>
<proteinExistence type="inferred from homology"/>
<dbReference type="GO" id="GO:0005351">
    <property type="term" value="F:carbohydrate:proton symporter activity"/>
    <property type="evidence" value="ECO:0007669"/>
    <property type="project" value="TreeGrafter"/>
</dbReference>
<dbReference type="GO" id="GO:0000023">
    <property type="term" value="P:maltose metabolic process"/>
    <property type="evidence" value="ECO:0007669"/>
    <property type="project" value="UniProtKB-KW"/>
</dbReference>
<dbReference type="FunFam" id="1.20.1250.20:FF:000254">
    <property type="entry name" value="MAL31p Maltose permease"/>
    <property type="match status" value="1"/>
</dbReference>
<accession>A0A060TEQ2</accession>
<feature type="transmembrane region" description="Helical" evidence="10">
    <location>
        <begin position="49"/>
        <end position="75"/>
    </location>
</feature>
<dbReference type="PROSITE" id="PS50850">
    <property type="entry name" value="MFS"/>
    <property type="match status" value="1"/>
</dbReference>
<keyword evidence="8" id="KW-0462">Maltose metabolism</keyword>
<evidence type="ECO:0000256" key="5">
    <source>
        <dbReference type="ARBA" id="ARBA00022692"/>
    </source>
</evidence>
<dbReference type="NCBIfam" id="TIGR00879">
    <property type="entry name" value="SP"/>
    <property type="match status" value="1"/>
</dbReference>
<protein>
    <submittedName>
        <fullName evidence="12">ARAD1D09658p</fullName>
    </submittedName>
</protein>
<dbReference type="Gene3D" id="1.20.1250.20">
    <property type="entry name" value="MFS general substrate transporter like domains"/>
    <property type="match status" value="1"/>
</dbReference>
<feature type="transmembrane region" description="Helical" evidence="10">
    <location>
        <begin position="402"/>
        <end position="424"/>
    </location>
</feature>
<evidence type="ECO:0000259" key="11">
    <source>
        <dbReference type="PROSITE" id="PS50850"/>
    </source>
</evidence>